<dbReference type="AlphaFoldDB" id="A0A3E0WQC2"/>
<keyword evidence="2" id="KW-1185">Reference proteome</keyword>
<evidence type="ECO:0000313" key="2">
    <source>
        <dbReference type="Proteomes" id="UP000256763"/>
    </source>
</evidence>
<dbReference type="RefSeq" id="WP_116304224.1">
    <property type="nucleotide sequence ID" value="NZ_NFZV01000047.1"/>
</dbReference>
<organism evidence="1 2">
    <name type="scientific">Alkalilimnicola ehrlichii</name>
    <dbReference type="NCBI Taxonomy" id="351052"/>
    <lineage>
        <taxon>Bacteria</taxon>
        <taxon>Pseudomonadati</taxon>
        <taxon>Pseudomonadota</taxon>
        <taxon>Gammaproteobacteria</taxon>
        <taxon>Chromatiales</taxon>
        <taxon>Ectothiorhodospiraceae</taxon>
        <taxon>Alkalilimnicola</taxon>
    </lineage>
</organism>
<reference evidence="2" key="1">
    <citation type="submission" date="2017-05" db="EMBL/GenBank/DDBJ databases">
        <authorList>
            <person name="Sharma S."/>
            <person name="Sidhu C."/>
            <person name="Pinnaka A.K."/>
        </authorList>
    </citation>
    <scope>NUCLEOTIDE SEQUENCE [LARGE SCALE GENOMIC DNA]</scope>
    <source>
        <strain evidence="2">AK93</strain>
    </source>
</reference>
<protein>
    <submittedName>
        <fullName evidence="1">Uncharacterized protein</fullName>
    </submittedName>
</protein>
<evidence type="ECO:0000313" key="1">
    <source>
        <dbReference type="EMBL" id="RFA35162.1"/>
    </source>
</evidence>
<gene>
    <name evidence="1" type="ORF">CAL65_13745</name>
</gene>
<sequence length="83" mass="9725">MISNVHRIEILSQIEEDETRENRYQPRFNDMDHARILFSAKKTRIPKNLLVMYLASWALDNCPAIQDILNADEEEIIRVLNAA</sequence>
<proteinExistence type="predicted"/>
<comment type="caution">
    <text evidence="1">The sequence shown here is derived from an EMBL/GenBank/DDBJ whole genome shotgun (WGS) entry which is preliminary data.</text>
</comment>
<name>A0A3E0WQC2_9GAMM</name>
<dbReference type="EMBL" id="NFZW01000013">
    <property type="protein sequence ID" value="RFA35162.1"/>
    <property type="molecule type" value="Genomic_DNA"/>
</dbReference>
<dbReference type="Proteomes" id="UP000256763">
    <property type="component" value="Unassembled WGS sequence"/>
</dbReference>
<accession>A0A3E0WQC2</accession>